<feature type="region of interest" description="Disordered" evidence="1">
    <location>
        <begin position="308"/>
        <end position="335"/>
    </location>
</feature>
<evidence type="ECO:0000313" key="3">
    <source>
        <dbReference type="EMBL" id="MFD1220081.1"/>
    </source>
</evidence>
<dbReference type="PROSITE" id="PS51257">
    <property type="entry name" value="PROKAR_LIPOPROTEIN"/>
    <property type="match status" value="1"/>
</dbReference>
<sequence>MKHTNISWLLMILAVVLFTLAAGCEDRGTSVNTSGPSAAASTAAPSPAPGEQESKPASNRDDKAPAPSASPTADPAQNAQLSETNATETAVASIKFISPTEGWAGGDGVVLHTKDGGKHWEKQFQGPGQIEAFSFLDSTRGWAYVRTGGSPGDTGSAAKGRLLQTTNGGALWTVISQSAPISKSIRFVSEQEGFSGNQYTSDGGKTWSALPVPSNMKGEPFFINKSQGWAVTMKDSDYEVQLTKDGGKTWKPVWTHSTVSQVNNAVIRSTEASDVWVLLVGDSGMSQTSYTLLHSKDEGKNWKTVLANSTAGGGPAPGYKIGEQPGPKGPGTKPGQLQAVSAQVAFLTGECPPCGDNGAVTVGSTQDGGTTWVNGSQQLPGTNADASFLDGKQGWIVVGAYNQPTKLYQTTDGGKKWTEVQTFGKPASS</sequence>
<dbReference type="EMBL" id="JBHTLU010000013">
    <property type="protein sequence ID" value="MFD1220081.1"/>
    <property type="molecule type" value="Genomic_DNA"/>
</dbReference>
<proteinExistence type="predicted"/>
<dbReference type="InterPro" id="IPR015943">
    <property type="entry name" value="WD40/YVTN_repeat-like_dom_sf"/>
</dbReference>
<feature type="region of interest" description="Disordered" evidence="1">
    <location>
        <begin position="29"/>
        <end position="85"/>
    </location>
</feature>
<name>A0ABW3UJP9_9BACL</name>
<dbReference type="PANTHER" id="PTHR47199:SF2">
    <property type="entry name" value="PHOTOSYSTEM II STABILITY_ASSEMBLY FACTOR HCF136, CHLOROPLASTIC"/>
    <property type="match status" value="1"/>
</dbReference>
<dbReference type="InterPro" id="IPR002860">
    <property type="entry name" value="BNR_rpt"/>
</dbReference>
<keyword evidence="4" id="KW-1185">Reference proteome</keyword>
<gene>
    <name evidence="3" type="ORF">ACFQ4B_08125</name>
</gene>
<dbReference type="Gene3D" id="2.130.10.10">
    <property type="entry name" value="YVTN repeat-like/Quinoprotein amine dehydrogenase"/>
    <property type="match status" value="2"/>
</dbReference>
<feature type="compositionally biased region" description="Low complexity" evidence="1">
    <location>
        <begin position="33"/>
        <end position="45"/>
    </location>
</feature>
<dbReference type="RefSeq" id="WP_345586869.1">
    <property type="nucleotide sequence ID" value="NZ_BAABJG010000006.1"/>
</dbReference>
<dbReference type="SUPFAM" id="SSF110296">
    <property type="entry name" value="Oligoxyloglucan reducing end-specific cellobiohydrolase"/>
    <property type="match status" value="1"/>
</dbReference>
<comment type="caution">
    <text evidence="3">The sequence shown here is derived from an EMBL/GenBank/DDBJ whole genome shotgun (WGS) entry which is preliminary data.</text>
</comment>
<evidence type="ECO:0000256" key="2">
    <source>
        <dbReference type="SAM" id="SignalP"/>
    </source>
</evidence>
<feature type="chain" id="PRO_5045732930" evidence="2">
    <location>
        <begin position="22"/>
        <end position="429"/>
    </location>
</feature>
<feature type="compositionally biased region" description="Low complexity" evidence="1">
    <location>
        <begin position="65"/>
        <end position="76"/>
    </location>
</feature>
<accession>A0ABW3UJP9</accession>
<dbReference type="CDD" id="cd15482">
    <property type="entry name" value="Sialidase_non-viral"/>
    <property type="match status" value="1"/>
</dbReference>
<keyword evidence="2" id="KW-0732">Signal</keyword>
<evidence type="ECO:0000256" key="1">
    <source>
        <dbReference type="SAM" id="MobiDB-lite"/>
    </source>
</evidence>
<evidence type="ECO:0000313" key="4">
    <source>
        <dbReference type="Proteomes" id="UP001597180"/>
    </source>
</evidence>
<feature type="compositionally biased region" description="Basic and acidic residues" evidence="1">
    <location>
        <begin position="52"/>
        <end position="64"/>
    </location>
</feature>
<organism evidence="3 4">
    <name type="scientific">Paenibacillus vulneris</name>
    <dbReference type="NCBI Taxonomy" id="1133364"/>
    <lineage>
        <taxon>Bacteria</taxon>
        <taxon>Bacillati</taxon>
        <taxon>Bacillota</taxon>
        <taxon>Bacilli</taxon>
        <taxon>Bacillales</taxon>
        <taxon>Paenibacillaceae</taxon>
        <taxon>Paenibacillus</taxon>
    </lineage>
</organism>
<reference evidence="4" key="1">
    <citation type="journal article" date="2019" name="Int. J. Syst. Evol. Microbiol.">
        <title>The Global Catalogue of Microorganisms (GCM) 10K type strain sequencing project: providing services to taxonomists for standard genome sequencing and annotation.</title>
        <authorList>
            <consortium name="The Broad Institute Genomics Platform"/>
            <consortium name="The Broad Institute Genome Sequencing Center for Infectious Disease"/>
            <person name="Wu L."/>
            <person name="Ma J."/>
        </authorList>
    </citation>
    <scope>NUCLEOTIDE SEQUENCE [LARGE SCALE GENOMIC DNA]</scope>
    <source>
        <strain evidence="4">CCUG 53270</strain>
    </source>
</reference>
<protein>
    <submittedName>
        <fullName evidence="3">WD40/YVTN/BNR-like repeat-containing protein</fullName>
    </submittedName>
</protein>
<dbReference type="Pfam" id="PF02012">
    <property type="entry name" value="BNR"/>
    <property type="match status" value="1"/>
</dbReference>
<dbReference type="Proteomes" id="UP001597180">
    <property type="component" value="Unassembled WGS sequence"/>
</dbReference>
<dbReference type="PANTHER" id="PTHR47199">
    <property type="entry name" value="PHOTOSYSTEM II STABILITY/ASSEMBLY FACTOR HCF136, CHLOROPLASTIC"/>
    <property type="match status" value="1"/>
</dbReference>
<feature type="signal peptide" evidence="2">
    <location>
        <begin position="1"/>
        <end position="21"/>
    </location>
</feature>